<accession>A0AA41KGN6</accession>
<keyword evidence="1" id="KW-1133">Transmembrane helix</keyword>
<dbReference type="AlphaFoldDB" id="A0AA41KGN6"/>
<keyword evidence="3" id="KW-1185">Reference proteome</keyword>
<dbReference type="EMBL" id="JAHQXE010000005">
    <property type="protein sequence ID" value="MBV0903312.1"/>
    <property type="molecule type" value="Genomic_DNA"/>
</dbReference>
<reference evidence="2" key="1">
    <citation type="submission" date="2021-06" db="EMBL/GenBank/DDBJ databases">
        <title>New haloarchaea isolates fom saline soil.</title>
        <authorList>
            <person name="Duran-Viseras A."/>
            <person name="Sanchez-Porro C.S."/>
            <person name="Ventosa A."/>
        </authorList>
    </citation>
    <scope>NUCLEOTIDE SEQUENCE</scope>
    <source>
        <strain evidence="2">JCM 18369</strain>
    </source>
</reference>
<protein>
    <submittedName>
        <fullName evidence="2">Uncharacterized protein</fullName>
    </submittedName>
</protein>
<feature type="transmembrane region" description="Helical" evidence="1">
    <location>
        <begin position="173"/>
        <end position="194"/>
    </location>
</feature>
<feature type="transmembrane region" description="Helical" evidence="1">
    <location>
        <begin position="50"/>
        <end position="68"/>
    </location>
</feature>
<keyword evidence="1" id="KW-0472">Membrane</keyword>
<evidence type="ECO:0000313" key="2">
    <source>
        <dbReference type="EMBL" id="MBV0903312.1"/>
    </source>
</evidence>
<keyword evidence="1" id="KW-0812">Transmembrane</keyword>
<feature type="transmembrane region" description="Helical" evidence="1">
    <location>
        <begin position="20"/>
        <end position="38"/>
    </location>
</feature>
<gene>
    <name evidence="2" type="ORF">KTS37_16100</name>
</gene>
<evidence type="ECO:0000313" key="3">
    <source>
        <dbReference type="Proteomes" id="UP001166304"/>
    </source>
</evidence>
<dbReference type="Proteomes" id="UP001166304">
    <property type="component" value="Unassembled WGS sequence"/>
</dbReference>
<dbReference type="RefSeq" id="WP_162414049.1">
    <property type="nucleotide sequence ID" value="NZ_JAHQXE010000005.1"/>
</dbReference>
<comment type="caution">
    <text evidence="2">The sequence shown here is derived from an EMBL/GenBank/DDBJ whole genome shotgun (WGS) entry which is preliminary data.</text>
</comment>
<feature type="transmembrane region" description="Helical" evidence="1">
    <location>
        <begin position="113"/>
        <end position="139"/>
    </location>
</feature>
<organism evidence="2 3">
    <name type="scientific">Haloarcula salina</name>
    <dbReference type="NCBI Taxonomy" id="1429914"/>
    <lineage>
        <taxon>Archaea</taxon>
        <taxon>Methanobacteriati</taxon>
        <taxon>Methanobacteriota</taxon>
        <taxon>Stenosarchaea group</taxon>
        <taxon>Halobacteria</taxon>
        <taxon>Halobacteriales</taxon>
        <taxon>Haloarculaceae</taxon>
        <taxon>Haloarcula</taxon>
    </lineage>
</organism>
<evidence type="ECO:0000256" key="1">
    <source>
        <dbReference type="SAM" id="Phobius"/>
    </source>
</evidence>
<feature type="transmembrane region" description="Helical" evidence="1">
    <location>
        <begin position="80"/>
        <end position="101"/>
    </location>
</feature>
<sequence>MAVGDTRLGTLLDQWCGRAFLLAGGLFVVFAGLWGAFAFTSVSSESVQNVVGPVGWTIAFVGLLGIYSKVAAGGHVLPKAAVVFAGIGCLGGSVTAVGNLATVLDVIPALPAWFAALQLLLLVGIIPGFLTAAAVVLRLSRTTRRLGLFLILPAVIFAVNIVRVATLGSTTPIWSPFVLGAAQAVVLLGIGWTISTGQLQSEQYPRASGSSVE</sequence>
<proteinExistence type="predicted"/>
<name>A0AA41KGN6_9EURY</name>
<feature type="transmembrane region" description="Helical" evidence="1">
    <location>
        <begin position="146"/>
        <end position="167"/>
    </location>
</feature>